<evidence type="ECO:0000259" key="14">
    <source>
        <dbReference type="PROSITE" id="PS50110"/>
    </source>
</evidence>
<dbReference type="Gene3D" id="3.30.450.40">
    <property type="match status" value="1"/>
</dbReference>
<dbReference type="InterPro" id="IPR029016">
    <property type="entry name" value="GAF-like_dom_sf"/>
</dbReference>
<dbReference type="Pfam" id="PF08447">
    <property type="entry name" value="PAS_3"/>
    <property type="match status" value="1"/>
</dbReference>
<comment type="caution">
    <text evidence="17">The sequence shown here is derived from an EMBL/GenBank/DDBJ whole genome shotgun (WGS) entry which is preliminary data.</text>
</comment>
<feature type="transmembrane region" description="Helical" evidence="12">
    <location>
        <begin position="72"/>
        <end position="93"/>
    </location>
</feature>
<keyword evidence="18" id="KW-1185">Reference proteome</keyword>
<feature type="domain" description="PAS" evidence="15">
    <location>
        <begin position="616"/>
        <end position="665"/>
    </location>
</feature>
<evidence type="ECO:0000256" key="4">
    <source>
        <dbReference type="ARBA" id="ARBA00022475"/>
    </source>
</evidence>
<sequence>MNNSIFIGLVNNAALLLTLGILYDTFSPERARLARPLPRQAVTGVILGAMAVLLMKCPVVFSSGIIFDTRTILLGLSGFFFPTLSTIIAMALATAYRLHLGGGGAAMGVATIVSAGMLGILWKRLPSGRLDKLSLSGLYLFGIVVHAAMIACMFLLPRELQAKALDHLPLPVIVIYPVITALLGRVLSGWRQRHRMDEELRETTERFSQLARQSRTITWETDTTGLYTHVSPVAESVWGYLSEELVGKRRFHELHGEAGDRYRAEAEAAFARKSSFVDLVTPVRAKSGETVWVSTNAFAVLDEAGTMVGFRGADTDITERLRLQNRLAESELIYRSLFQLSSYGIVIIDVERGTLIDFNDQACRQLGYTREEFRRLKVEEIDILETAADARDRIRKVVSQGSEEFETLQRTKQGEPRNVLVKAQYSVVGGKGIYHCIWQDITKNRREEKVLKARVDLIRFGLSHPLDEVLTRALDQLEVLTDSSISFCHFVSEDQNAVTHSGWSTRTRTLCGTREGALHNPCTSGVWADCVRGRRPLVHNDYAALPDRKGLPDGHPAVVRELAVPIFRSDRVVAVFGVGNRPIDYTDEDLDVVTRFADFAWDVAERLRVEESLRESNERFASAFEHAPTAMAISSIEDSKCININRRFEELFGFTKEEAVGKRFVELGVITAEERNKIFEGIRADGQVQNLELTYHTKGGKAVTINYAGRIIPIGGERRLLSILTDITDHRRMEQQLIQAQKMESVGRLAGGVAHDFNNMLGIIMGRAELALMDRNVPPHLRKTLEEILDAADRSAAITRQLLAFARKQEVQPRVIDLNDNISATLKMLRRLIGEDIELDWHPAQELWRVKIDPTQVDQMLANLCVNARDAIAGVGRLEIRTENFTMMRSEVGALTAIPAGDYVLLSVTDNGSGMSAEVLEHIFEPFFTTKGLGHGTGLGLATVYGILKQNGGHIKVYSEPGEGTTFSIFLPAEKGAVQPQPEKPMVLVGGYETILFVEDEEAIKNLGTAMLTNLGYHVVAAGSPQEALEIAAQIGEVDLLITDIIMPGMNGRDLAERLAAQQPGLKCLFISGYTAEIMAERGRIETGQHFLHKPFQMQALAEKVREVLEA</sequence>
<dbReference type="PROSITE" id="PS50113">
    <property type="entry name" value="PAC"/>
    <property type="match status" value="1"/>
</dbReference>
<keyword evidence="7 12" id="KW-0812">Transmembrane</keyword>
<organism evidence="17 18">
    <name type="scientific">Geomesophilobacter sediminis</name>
    <dbReference type="NCBI Taxonomy" id="2798584"/>
    <lineage>
        <taxon>Bacteria</taxon>
        <taxon>Pseudomonadati</taxon>
        <taxon>Thermodesulfobacteriota</taxon>
        <taxon>Desulfuromonadia</taxon>
        <taxon>Geobacterales</taxon>
        <taxon>Geobacteraceae</taxon>
        <taxon>Geomesophilobacter</taxon>
    </lineage>
</organism>
<dbReference type="SMART" id="SM00388">
    <property type="entry name" value="HisKA"/>
    <property type="match status" value="1"/>
</dbReference>
<keyword evidence="5 11" id="KW-0597">Phosphoprotein</keyword>
<dbReference type="PANTHER" id="PTHR43065:SF42">
    <property type="entry name" value="TWO-COMPONENT SENSOR PPRA"/>
    <property type="match status" value="1"/>
</dbReference>
<evidence type="ECO:0000256" key="5">
    <source>
        <dbReference type="ARBA" id="ARBA00022553"/>
    </source>
</evidence>
<evidence type="ECO:0000256" key="10">
    <source>
        <dbReference type="ARBA" id="ARBA00023136"/>
    </source>
</evidence>
<keyword evidence="10 12" id="KW-0472">Membrane</keyword>
<feature type="modified residue" description="4-aspartylphosphate" evidence="11">
    <location>
        <position position="1044"/>
    </location>
</feature>
<dbReference type="Proteomes" id="UP000636888">
    <property type="component" value="Unassembled WGS sequence"/>
</dbReference>
<dbReference type="SMART" id="SM00065">
    <property type="entry name" value="GAF"/>
    <property type="match status" value="1"/>
</dbReference>
<dbReference type="SUPFAM" id="SSF52172">
    <property type="entry name" value="CheY-like"/>
    <property type="match status" value="1"/>
</dbReference>
<dbReference type="CDD" id="cd00130">
    <property type="entry name" value="PAS"/>
    <property type="match status" value="3"/>
</dbReference>
<dbReference type="InterPro" id="IPR003661">
    <property type="entry name" value="HisK_dim/P_dom"/>
</dbReference>
<dbReference type="InterPro" id="IPR011006">
    <property type="entry name" value="CheY-like_superfamily"/>
</dbReference>
<dbReference type="PROSITE" id="PS50112">
    <property type="entry name" value="PAS"/>
    <property type="match status" value="2"/>
</dbReference>
<dbReference type="InterPro" id="IPR011620">
    <property type="entry name" value="Sig_transdc_His_kinase_LytS_TM"/>
</dbReference>
<proteinExistence type="predicted"/>
<dbReference type="SUPFAM" id="SSF55874">
    <property type="entry name" value="ATPase domain of HSP90 chaperone/DNA topoisomerase II/histidine kinase"/>
    <property type="match status" value="1"/>
</dbReference>
<dbReference type="InterPro" id="IPR004358">
    <property type="entry name" value="Sig_transdc_His_kin-like_C"/>
</dbReference>
<feature type="domain" description="PAS" evidence="15">
    <location>
        <begin position="203"/>
        <end position="254"/>
    </location>
</feature>
<dbReference type="Gene3D" id="1.10.287.130">
    <property type="match status" value="1"/>
</dbReference>
<feature type="domain" description="Response regulatory" evidence="14">
    <location>
        <begin position="994"/>
        <end position="1109"/>
    </location>
</feature>
<reference evidence="17" key="1">
    <citation type="submission" date="2020-12" db="EMBL/GenBank/DDBJ databases">
        <title>Geomonas sp. Red875, isolated from river sediment.</title>
        <authorList>
            <person name="Xu Z."/>
            <person name="Zhang Z."/>
            <person name="Masuda Y."/>
            <person name="Itoh H."/>
            <person name="Senoo K."/>
        </authorList>
    </citation>
    <scope>NUCLEOTIDE SEQUENCE</scope>
    <source>
        <strain evidence="17">Red875</strain>
    </source>
</reference>
<dbReference type="InterPro" id="IPR000700">
    <property type="entry name" value="PAS-assoc_C"/>
</dbReference>
<dbReference type="InterPro" id="IPR000014">
    <property type="entry name" value="PAS"/>
</dbReference>
<evidence type="ECO:0000256" key="2">
    <source>
        <dbReference type="ARBA" id="ARBA00004651"/>
    </source>
</evidence>
<evidence type="ECO:0000256" key="9">
    <source>
        <dbReference type="ARBA" id="ARBA00022989"/>
    </source>
</evidence>
<dbReference type="GO" id="GO:0071555">
    <property type="term" value="P:cell wall organization"/>
    <property type="evidence" value="ECO:0007669"/>
    <property type="project" value="InterPro"/>
</dbReference>
<feature type="domain" description="PAC" evidence="16">
    <location>
        <begin position="273"/>
        <end position="329"/>
    </location>
</feature>
<feature type="transmembrane region" description="Helical" evidence="12">
    <location>
        <begin position="168"/>
        <end position="187"/>
    </location>
</feature>
<dbReference type="RefSeq" id="WP_199384827.1">
    <property type="nucleotide sequence ID" value="NZ_JAEMHM010000011.1"/>
</dbReference>
<feature type="domain" description="Histidine kinase" evidence="13">
    <location>
        <begin position="752"/>
        <end position="975"/>
    </location>
</feature>
<evidence type="ECO:0000259" key="16">
    <source>
        <dbReference type="PROSITE" id="PS50113"/>
    </source>
</evidence>
<keyword evidence="9 12" id="KW-1133">Transmembrane helix</keyword>
<dbReference type="SMART" id="SM00086">
    <property type="entry name" value="PAC"/>
    <property type="match status" value="2"/>
</dbReference>
<evidence type="ECO:0000256" key="3">
    <source>
        <dbReference type="ARBA" id="ARBA00012438"/>
    </source>
</evidence>
<keyword evidence="8" id="KW-0418">Kinase</keyword>
<feature type="transmembrane region" description="Helical" evidence="12">
    <location>
        <begin position="134"/>
        <end position="156"/>
    </location>
</feature>
<gene>
    <name evidence="17" type="ORF">JFN93_14565</name>
</gene>
<keyword evidence="4" id="KW-1003">Cell membrane</keyword>
<dbReference type="CDD" id="cd00082">
    <property type="entry name" value="HisKA"/>
    <property type="match status" value="1"/>
</dbReference>
<evidence type="ECO:0000256" key="7">
    <source>
        <dbReference type="ARBA" id="ARBA00022692"/>
    </source>
</evidence>
<evidence type="ECO:0000256" key="6">
    <source>
        <dbReference type="ARBA" id="ARBA00022679"/>
    </source>
</evidence>
<dbReference type="EMBL" id="JAEMHM010000011">
    <property type="protein sequence ID" value="MBJ6725937.1"/>
    <property type="molecule type" value="Genomic_DNA"/>
</dbReference>
<dbReference type="Pfam" id="PF07694">
    <property type="entry name" value="5TM-5TMR_LYT"/>
    <property type="match status" value="1"/>
</dbReference>
<dbReference type="SUPFAM" id="SSF55785">
    <property type="entry name" value="PYP-like sensor domain (PAS domain)"/>
    <property type="match status" value="3"/>
</dbReference>
<feature type="transmembrane region" description="Helical" evidence="12">
    <location>
        <begin position="6"/>
        <end position="23"/>
    </location>
</feature>
<dbReference type="PANTHER" id="PTHR43065">
    <property type="entry name" value="SENSOR HISTIDINE KINASE"/>
    <property type="match status" value="1"/>
</dbReference>
<dbReference type="Pfam" id="PF00072">
    <property type="entry name" value="Response_reg"/>
    <property type="match status" value="1"/>
</dbReference>
<evidence type="ECO:0000313" key="17">
    <source>
        <dbReference type="EMBL" id="MBJ6725937.1"/>
    </source>
</evidence>
<dbReference type="SUPFAM" id="SSF55781">
    <property type="entry name" value="GAF domain-like"/>
    <property type="match status" value="1"/>
</dbReference>
<dbReference type="AlphaFoldDB" id="A0A8J7M0M3"/>
<dbReference type="Pfam" id="PF13185">
    <property type="entry name" value="GAF_2"/>
    <property type="match status" value="1"/>
</dbReference>
<dbReference type="PROSITE" id="PS50110">
    <property type="entry name" value="RESPONSE_REGULATORY"/>
    <property type="match status" value="1"/>
</dbReference>
<dbReference type="InterPro" id="IPR036097">
    <property type="entry name" value="HisK_dim/P_sf"/>
</dbReference>
<dbReference type="InterPro" id="IPR035965">
    <property type="entry name" value="PAS-like_dom_sf"/>
</dbReference>
<evidence type="ECO:0000256" key="12">
    <source>
        <dbReference type="SAM" id="Phobius"/>
    </source>
</evidence>
<name>A0A8J7M0M3_9BACT</name>
<evidence type="ECO:0000259" key="15">
    <source>
        <dbReference type="PROSITE" id="PS50112"/>
    </source>
</evidence>
<dbReference type="EC" id="2.7.13.3" evidence="3"/>
<dbReference type="SMART" id="SM00387">
    <property type="entry name" value="HATPase_c"/>
    <property type="match status" value="1"/>
</dbReference>
<dbReference type="InterPro" id="IPR003594">
    <property type="entry name" value="HATPase_dom"/>
</dbReference>
<dbReference type="InterPro" id="IPR005467">
    <property type="entry name" value="His_kinase_dom"/>
</dbReference>
<dbReference type="InterPro" id="IPR001610">
    <property type="entry name" value="PAC"/>
</dbReference>
<dbReference type="PRINTS" id="PR00344">
    <property type="entry name" value="BCTRLSENSOR"/>
</dbReference>
<dbReference type="InterPro" id="IPR036890">
    <property type="entry name" value="HATPase_C_sf"/>
</dbReference>
<dbReference type="InterPro" id="IPR013655">
    <property type="entry name" value="PAS_fold_3"/>
</dbReference>
<dbReference type="Gene3D" id="3.30.450.20">
    <property type="entry name" value="PAS domain"/>
    <property type="match status" value="3"/>
</dbReference>
<evidence type="ECO:0000256" key="8">
    <source>
        <dbReference type="ARBA" id="ARBA00022777"/>
    </source>
</evidence>
<feature type="transmembrane region" description="Helical" evidence="12">
    <location>
        <begin position="44"/>
        <end position="66"/>
    </location>
</feature>
<protein>
    <recommendedName>
        <fullName evidence="3">histidine kinase</fullName>
        <ecNumber evidence="3">2.7.13.3</ecNumber>
    </recommendedName>
</protein>
<evidence type="ECO:0000256" key="1">
    <source>
        <dbReference type="ARBA" id="ARBA00000085"/>
    </source>
</evidence>
<dbReference type="Pfam" id="PF13426">
    <property type="entry name" value="PAS_9"/>
    <property type="match status" value="2"/>
</dbReference>
<dbReference type="SMART" id="SM00091">
    <property type="entry name" value="PAS"/>
    <property type="match status" value="3"/>
</dbReference>
<evidence type="ECO:0000256" key="11">
    <source>
        <dbReference type="PROSITE-ProRule" id="PRU00169"/>
    </source>
</evidence>
<comment type="subcellular location">
    <subcellularLocation>
        <location evidence="2">Cell membrane</location>
        <topology evidence="2">Multi-pass membrane protein</topology>
    </subcellularLocation>
</comment>
<evidence type="ECO:0000259" key="13">
    <source>
        <dbReference type="PROSITE" id="PS50109"/>
    </source>
</evidence>
<dbReference type="SMART" id="SM00448">
    <property type="entry name" value="REC"/>
    <property type="match status" value="1"/>
</dbReference>
<comment type="catalytic activity">
    <reaction evidence="1">
        <text>ATP + protein L-histidine = ADP + protein N-phospho-L-histidine.</text>
        <dbReference type="EC" id="2.7.13.3"/>
    </reaction>
</comment>
<dbReference type="SUPFAM" id="SSF47384">
    <property type="entry name" value="Homodimeric domain of signal transducing histidine kinase"/>
    <property type="match status" value="1"/>
</dbReference>
<dbReference type="Pfam" id="PF00512">
    <property type="entry name" value="HisKA"/>
    <property type="match status" value="1"/>
</dbReference>
<dbReference type="PROSITE" id="PS50109">
    <property type="entry name" value="HIS_KIN"/>
    <property type="match status" value="1"/>
</dbReference>
<evidence type="ECO:0000313" key="18">
    <source>
        <dbReference type="Proteomes" id="UP000636888"/>
    </source>
</evidence>
<dbReference type="NCBIfam" id="TIGR00229">
    <property type="entry name" value="sensory_box"/>
    <property type="match status" value="3"/>
</dbReference>
<feature type="transmembrane region" description="Helical" evidence="12">
    <location>
        <begin position="100"/>
        <end position="122"/>
    </location>
</feature>
<keyword evidence="6" id="KW-0808">Transferase</keyword>
<dbReference type="Pfam" id="PF02518">
    <property type="entry name" value="HATPase_c"/>
    <property type="match status" value="1"/>
</dbReference>
<dbReference type="Gene3D" id="3.40.50.2300">
    <property type="match status" value="1"/>
</dbReference>
<accession>A0A8J7M0M3</accession>
<dbReference type="GO" id="GO:0005886">
    <property type="term" value="C:plasma membrane"/>
    <property type="evidence" value="ECO:0007669"/>
    <property type="project" value="UniProtKB-SubCell"/>
</dbReference>
<dbReference type="InterPro" id="IPR003018">
    <property type="entry name" value="GAF"/>
</dbReference>
<dbReference type="GO" id="GO:0000155">
    <property type="term" value="F:phosphorelay sensor kinase activity"/>
    <property type="evidence" value="ECO:0007669"/>
    <property type="project" value="InterPro"/>
</dbReference>
<dbReference type="Gene3D" id="3.30.565.10">
    <property type="entry name" value="Histidine kinase-like ATPase, C-terminal domain"/>
    <property type="match status" value="1"/>
</dbReference>
<dbReference type="InterPro" id="IPR001789">
    <property type="entry name" value="Sig_transdc_resp-reg_receiver"/>
</dbReference>